<evidence type="ECO:0000313" key="3">
    <source>
        <dbReference type="EMBL" id="MBU3845090.1"/>
    </source>
</evidence>
<organism evidence="3 4">
    <name type="scientific">Candidatus Anaerobiospirillum pullicola</name>
    <dbReference type="NCBI Taxonomy" id="2838451"/>
    <lineage>
        <taxon>Bacteria</taxon>
        <taxon>Pseudomonadati</taxon>
        <taxon>Pseudomonadota</taxon>
        <taxon>Gammaproteobacteria</taxon>
        <taxon>Aeromonadales</taxon>
        <taxon>Succinivibrionaceae</taxon>
        <taxon>Anaerobiospirillum</taxon>
    </lineage>
</organism>
<feature type="transmembrane region" description="Helical" evidence="2">
    <location>
        <begin position="173"/>
        <end position="197"/>
    </location>
</feature>
<sequence length="464" mass="52468">MQVQNIWPLLQYPFKAIISRRFYYNVMFDMKGVGLAYLFMLCIVLALPCTVQMQRYFTNWQQLELSRVVAQIPPSTISSSGRLGAVNPADEAQPKLIYNSHQQLVVAYNVHDMPLPAGAPTPLVMLTADGMTFHLKDSVVHLRWSDLYGNEAVSFEPLQIAQLFEKMFHSSFFSIWSVLTLWLFTSLGFVALVGALFTKVLGLILMKMRISFGLSLRLSAFGSTLVAVLLAVQFFFPLVLSTLVLCAIPIIYTMAFLAHVRGVLDHSLKDPKYALSLQNPFYKWFERQSRVRPDNTIIQGPDYHELDPEQQAERESNLSRVINISMEQWLTAYQQWFKERAEQGLSRDIHEVTPPPPPEEPPLDIPDDPERKPRFMDLDSDDPNSTQPDRFYHPEQDPTNSPQQQQNEHQQTQSTAAPSAGSDAQQNQQASLQGATPQGSNAPQNNAASHVQRGAKGEDSRFMP</sequence>
<feature type="transmembrane region" description="Helical" evidence="2">
    <location>
        <begin position="242"/>
        <end position="264"/>
    </location>
</feature>
<feature type="compositionally biased region" description="Basic and acidic residues" evidence="1">
    <location>
        <begin position="455"/>
        <end position="464"/>
    </location>
</feature>
<keyword evidence="2" id="KW-0812">Transmembrane</keyword>
<feature type="compositionally biased region" description="Polar residues" evidence="1">
    <location>
        <begin position="414"/>
        <end position="449"/>
    </location>
</feature>
<feature type="compositionally biased region" description="Basic and acidic residues" evidence="1">
    <location>
        <begin position="368"/>
        <end position="377"/>
    </location>
</feature>
<name>A0A948THQ5_9GAMM</name>
<evidence type="ECO:0000313" key="4">
    <source>
        <dbReference type="Proteomes" id="UP000733611"/>
    </source>
</evidence>
<reference evidence="3" key="1">
    <citation type="journal article" date="2021" name="PeerJ">
        <title>Extensive microbial diversity within the chicken gut microbiome revealed by metagenomics and culture.</title>
        <authorList>
            <person name="Gilroy R."/>
            <person name="Ravi A."/>
            <person name="Getino M."/>
            <person name="Pursley I."/>
            <person name="Horton D.L."/>
            <person name="Alikhan N.F."/>
            <person name="Baker D."/>
            <person name="Gharbi K."/>
            <person name="Hall N."/>
            <person name="Watson M."/>
            <person name="Adriaenssens E.M."/>
            <person name="Foster-Nyarko E."/>
            <person name="Jarju S."/>
            <person name="Secka A."/>
            <person name="Antonio M."/>
            <person name="Oren A."/>
            <person name="Chaudhuri R.R."/>
            <person name="La Ragione R."/>
            <person name="Hildebrand F."/>
            <person name="Pallen M.J."/>
        </authorList>
    </citation>
    <scope>NUCLEOTIDE SEQUENCE</scope>
    <source>
        <strain evidence="3">378</strain>
    </source>
</reference>
<dbReference type="InterPro" id="IPR009574">
    <property type="entry name" value="DUF1189"/>
</dbReference>
<evidence type="ECO:0000256" key="2">
    <source>
        <dbReference type="SAM" id="Phobius"/>
    </source>
</evidence>
<gene>
    <name evidence="3" type="ORF">H9847_09580</name>
</gene>
<feature type="transmembrane region" description="Helical" evidence="2">
    <location>
        <begin position="218"/>
        <end position="236"/>
    </location>
</feature>
<reference evidence="3" key="2">
    <citation type="submission" date="2021-04" db="EMBL/GenBank/DDBJ databases">
        <authorList>
            <person name="Gilroy R."/>
        </authorList>
    </citation>
    <scope>NUCLEOTIDE SEQUENCE</scope>
    <source>
        <strain evidence="3">378</strain>
    </source>
</reference>
<accession>A0A948THQ5</accession>
<evidence type="ECO:0000256" key="1">
    <source>
        <dbReference type="SAM" id="MobiDB-lite"/>
    </source>
</evidence>
<comment type="caution">
    <text evidence="3">The sequence shown here is derived from an EMBL/GenBank/DDBJ whole genome shotgun (WGS) entry which is preliminary data.</text>
</comment>
<feature type="compositionally biased region" description="Low complexity" evidence="1">
    <location>
        <begin position="403"/>
        <end position="413"/>
    </location>
</feature>
<keyword evidence="2" id="KW-1133">Transmembrane helix</keyword>
<dbReference type="EMBL" id="JAHLFE010000194">
    <property type="protein sequence ID" value="MBU3845090.1"/>
    <property type="molecule type" value="Genomic_DNA"/>
</dbReference>
<proteinExistence type="predicted"/>
<dbReference type="Pfam" id="PF06691">
    <property type="entry name" value="DUF1189"/>
    <property type="match status" value="1"/>
</dbReference>
<feature type="transmembrane region" description="Helical" evidence="2">
    <location>
        <begin position="22"/>
        <end position="47"/>
    </location>
</feature>
<feature type="region of interest" description="Disordered" evidence="1">
    <location>
        <begin position="295"/>
        <end position="314"/>
    </location>
</feature>
<feature type="region of interest" description="Disordered" evidence="1">
    <location>
        <begin position="348"/>
        <end position="464"/>
    </location>
</feature>
<dbReference type="AlphaFoldDB" id="A0A948THQ5"/>
<feature type="compositionally biased region" description="Basic and acidic residues" evidence="1">
    <location>
        <begin position="302"/>
        <end position="314"/>
    </location>
</feature>
<dbReference type="Proteomes" id="UP000733611">
    <property type="component" value="Unassembled WGS sequence"/>
</dbReference>
<keyword evidence="2" id="KW-0472">Membrane</keyword>
<protein>
    <submittedName>
        <fullName evidence="3">DUF1189 domain-containing protein</fullName>
    </submittedName>
</protein>